<keyword evidence="1" id="KW-0813">Transport</keyword>
<dbReference type="InterPro" id="IPR017871">
    <property type="entry name" value="ABC_transporter-like_CS"/>
</dbReference>
<dbReference type="CDD" id="cd03255">
    <property type="entry name" value="ABC_MJ0796_LolCDE_FtsE"/>
    <property type="match status" value="1"/>
</dbReference>
<evidence type="ECO:0000256" key="1">
    <source>
        <dbReference type="ARBA" id="ARBA00022448"/>
    </source>
</evidence>
<dbReference type="PROSITE" id="PS00211">
    <property type="entry name" value="ABC_TRANSPORTER_1"/>
    <property type="match status" value="1"/>
</dbReference>
<dbReference type="InterPro" id="IPR003593">
    <property type="entry name" value="AAA+_ATPase"/>
</dbReference>
<dbReference type="InterPro" id="IPR017911">
    <property type="entry name" value="MacB-like_ATP-bd"/>
</dbReference>
<organism evidence="5">
    <name type="scientific">Fervidobacterium pennivorans</name>
    <dbReference type="NCBI Taxonomy" id="93466"/>
    <lineage>
        <taxon>Bacteria</taxon>
        <taxon>Thermotogati</taxon>
        <taxon>Thermotogota</taxon>
        <taxon>Thermotogae</taxon>
        <taxon>Thermotogales</taxon>
        <taxon>Fervidobacteriaceae</taxon>
        <taxon>Fervidobacterium</taxon>
    </lineage>
</organism>
<comment type="caution">
    <text evidence="5">The sequence shown here is derived from an EMBL/GenBank/DDBJ whole genome shotgun (WGS) entry which is preliminary data.</text>
</comment>
<dbReference type="EMBL" id="DTBH01000063">
    <property type="protein sequence ID" value="HGQ76867.1"/>
    <property type="molecule type" value="Genomic_DNA"/>
</dbReference>
<gene>
    <name evidence="5" type="ORF">ENU12_02865</name>
</gene>
<dbReference type="AlphaFoldDB" id="A0A7V4CM84"/>
<sequence length="238" mass="26083">MEKKLNGPNEMKEIIVKAENLSKIYGSGSSKVVALDSVNLEIYKGEIVAILGPSGSGKTTLLNLLAGLDVPTSGTIVIDGQEITKMSEEEKAKFRAKNMGFIFQFFNLIPVLTAVENVELPLLLNKVPVVDARKRALELLELMGISHRKDAYPSQLSGGEQQRVSIARALSTTPKIIWADEPTGALDVKNGEQIKKLIIELNREFGTTFVIVTHDQSVAQIANRIMRMENGRIVEVIG</sequence>
<reference evidence="5" key="1">
    <citation type="journal article" date="2020" name="mSystems">
        <title>Genome- and Community-Level Interaction Insights into Carbon Utilization and Element Cycling Functions of Hydrothermarchaeota in Hydrothermal Sediment.</title>
        <authorList>
            <person name="Zhou Z."/>
            <person name="Liu Y."/>
            <person name="Xu W."/>
            <person name="Pan J."/>
            <person name="Luo Z.H."/>
            <person name="Li M."/>
        </authorList>
    </citation>
    <scope>NUCLEOTIDE SEQUENCE [LARGE SCALE GENOMIC DNA]</scope>
    <source>
        <strain evidence="5">SpSt-640</strain>
    </source>
</reference>
<dbReference type="GO" id="GO:0016887">
    <property type="term" value="F:ATP hydrolysis activity"/>
    <property type="evidence" value="ECO:0007669"/>
    <property type="project" value="InterPro"/>
</dbReference>
<dbReference type="InterPro" id="IPR003439">
    <property type="entry name" value="ABC_transporter-like_ATP-bd"/>
</dbReference>
<evidence type="ECO:0000313" key="5">
    <source>
        <dbReference type="EMBL" id="HGQ76867.1"/>
    </source>
</evidence>
<dbReference type="InterPro" id="IPR027417">
    <property type="entry name" value="P-loop_NTPase"/>
</dbReference>
<dbReference type="GO" id="GO:0022857">
    <property type="term" value="F:transmembrane transporter activity"/>
    <property type="evidence" value="ECO:0007669"/>
    <property type="project" value="TreeGrafter"/>
</dbReference>
<dbReference type="Gene3D" id="3.40.50.300">
    <property type="entry name" value="P-loop containing nucleotide triphosphate hydrolases"/>
    <property type="match status" value="1"/>
</dbReference>
<evidence type="ECO:0000259" key="4">
    <source>
        <dbReference type="PROSITE" id="PS50893"/>
    </source>
</evidence>
<proteinExistence type="predicted"/>
<dbReference type="GO" id="GO:0005886">
    <property type="term" value="C:plasma membrane"/>
    <property type="evidence" value="ECO:0007669"/>
    <property type="project" value="TreeGrafter"/>
</dbReference>
<keyword evidence="2" id="KW-0547">Nucleotide-binding</keyword>
<dbReference type="InterPro" id="IPR015854">
    <property type="entry name" value="ABC_transpr_LolD-like"/>
</dbReference>
<evidence type="ECO:0000256" key="2">
    <source>
        <dbReference type="ARBA" id="ARBA00022741"/>
    </source>
</evidence>
<accession>A0A7V4CM84</accession>
<dbReference type="GO" id="GO:0098796">
    <property type="term" value="C:membrane protein complex"/>
    <property type="evidence" value="ECO:0007669"/>
    <property type="project" value="UniProtKB-ARBA"/>
</dbReference>
<dbReference type="FunFam" id="3.40.50.300:FF:000032">
    <property type="entry name" value="Export ABC transporter ATP-binding protein"/>
    <property type="match status" value="1"/>
</dbReference>
<dbReference type="SUPFAM" id="SSF52540">
    <property type="entry name" value="P-loop containing nucleoside triphosphate hydrolases"/>
    <property type="match status" value="1"/>
</dbReference>
<protein>
    <submittedName>
        <fullName evidence="5">ABC transporter ATP-binding protein</fullName>
    </submittedName>
</protein>
<dbReference type="PANTHER" id="PTHR24220">
    <property type="entry name" value="IMPORT ATP-BINDING PROTEIN"/>
    <property type="match status" value="1"/>
</dbReference>
<feature type="domain" description="ABC transporter" evidence="4">
    <location>
        <begin position="16"/>
        <end position="236"/>
    </location>
</feature>
<dbReference type="PROSITE" id="PS50893">
    <property type="entry name" value="ABC_TRANSPORTER_2"/>
    <property type="match status" value="1"/>
</dbReference>
<dbReference type="SMART" id="SM00382">
    <property type="entry name" value="AAA"/>
    <property type="match status" value="1"/>
</dbReference>
<dbReference type="Pfam" id="PF00005">
    <property type="entry name" value="ABC_tran"/>
    <property type="match status" value="1"/>
</dbReference>
<dbReference type="GO" id="GO:0005524">
    <property type="term" value="F:ATP binding"/>
    <property type="evidence" value="ECO:0007669"/>
    <property type="project" value="UniProtKB-KW"/>
</dbReference>
<name>A0A7V4CM84_FERPE</name>
<keyword evidence="3 5" id="KW-0067">ATP-binding</keyword>
<evidence type="ECO:0000256" key="3">
    <source>
        <dbReference type="ARBA" id="ARBA00022840"/>
    </source>
</evidence>